<dbReference type="InterPro" id="IPR029058">
    <property type="entry name" value="AB_hydrolase_fold"/>
</dbReference>
<evidence type="ECO:0000313" key="3">
    <source>
        <dbReference type="Proteomes" id="UP000321548"/>
    </source>
</evidence>
<dbReference type="Proteomes" id="UP000321548">
    <property type="component" value="Unassembled WGS sequence"/>
</dbReference>
<accession>A0A5C8P4J8</accession>
<reference evidence="2 3" key="1">
    <citation type="submission" date="2019-06" db="EMBL/GenBank/DDBJ databases">
        <title>Quisquiliibacterium sp. nov., isolated from a maize field.</title>
        <authorList>
            <person name="Lin S.-Y."/>
            <person name="Tsai C.-F."/>
            <person name="Young C.-C."/>
        </authorList>
    </citation>
    <scope>NUCLEOTIDE SEQUENCE [LARGE SCALE GENOMIC DNA]</scope>
    <source>
        <strain evidence="2 3">CC-CFT501</strain>
    </source>
</reference>
<dbReference type="PANTHER" id="PTHR43689">
    <property type="entry name" value="HYDROLASE"/>
    <property type="match status" value="1"/>
</dbReference>
<dbReference type="InterPro" id="IPR000073">
    <property type="entry name" value="AB_hydrolase_1"/>
</dbReference>
<dbReference type="PANTHER" id="PTHR43689:SF8">
    <property type="entry name" value="ALPHA_BETA-HYDROLASES SUPERFAMILY PROTEIN"/>
    <property type="match status" value="1"/>
</dbReference>
<dbReference type="EMBL" id="VDUY01000001">
    <property type="protein sequence ID" value="TXL68155.1"/>
    <property type="molecule type" value="Genomic_DNA"/>
</dbReference>
<dbReference type="OrthoDB" id="5521505at2"/>
<dbReference type="AlphaFoldDB" id="A0A5C8P4J8"/>
<evidence type="ECO:0000313" key="2">
    <source>
        <dbReference type="EMBL" id="TXL68155.1"/>
    </source>
</evidence>
<comment type="caution">
    <text evidence="2">The sequence shown here is derived from an EMBL/GenBank/DDBJ whole genome shotgun (WGS) entry which is preliminary data.</text>
</comment>
<dbReference type="RefSeq" id="WP_147702296.1">
    <property type="nucleotide sequence ID" value="NZ_VDUY01000001.1"/>
</dbReference>
<sequence>MRHESALLENPALAPARLETLANAFLTPSPRARQATLDRFPGATRRRLRTRHGDIAMAEFGAGPGVLLVHGWEGAAADMLALGQRLAGAGHRVVAFDLPAHGESDGERTSPFACAEVMQALGAASGPFAAVVAHSVGAAATLEALRGGLQVGRVVLIGAPARYRDYLNAFGRAAGLDDHGTEALRAALANRGIDVAALDGPRIAAGLSQAALFIHSADDRVVPIGDARENAAAWPGARLLAFEGGGHRRVLAEERTLAASVAFLAAEGPARGD</sequence>
<keyword evidence="2" id="KW-0378">Hydrolase</keyword>
<dbReference type="SUPFAM" id="SSF53474">
    <property type="entry name" value="alpha/beta-Hydrolases"/>
    <property type="match status" value="1"/>
</dbReference>
<feature type="domain" description="AB hydrolase-1" evidence="1">
    <location>
        <begin position="66"/>
        <end position="252"/>
    </location>
</feature>
<protein>
    <submittedName>
        <fullName evidence="2">Alpha/beta hydrolase</fullName>
    </submittedName>
</protein>
<proteinExistence type="predicted"/>
<name>A0A5C8P4J8_9BURK</name>
<evidence type="ECO:0000259" key="1">
    <source>
        <dbReference type="Pfam" id="PF12697"/>
    </source>
</evidence>
<gene>
    <name evidence="2" type="ORF">FHP08_00155</name>
</gene>
<dbReference type="Gene3D" id="3.40.50.1820">
    <property type="entry name" value="alpha/beta hydrolase"/>
    <property type="match status" value="1"/>
</dbReference>
<dbReference type="Pfam" id="PF12697">
    <property type="entry name" value="Abhydrolase_6"/>
    <property type="match status" value="1"/>
</dbReference>
<organism evidence="2 3">
    <name type="scientific">Zeimonas arvi</name>
    <dbReference type="NCBI Taxonomy" id="2498847"/>
    <lineage>
        <taxon>Bacteria</taxon>
        <taxon>Pseudomonadati</taxon>
        <taxon>Pseudomonadota</taxon>
        <taxon>Betaproteobacteria</taxon>
        <taxon>Burkholderiales</taxon>
        <taxon>Burkholderiaceae</taxon>
        <taxon>Zeimonas</taxon>
    </lineage>
</organism>
<keyword evidence="3" id="KW-1185">Reference proteome</keyword>
<dbReference type="GO" id="GO:0016787">
    <property type="term" value="F:hydrolase activity"/>
    <property type="evidence" value="ECO:0007669"/>
    <property type="project" value="UniProtKB-KW"/>
</dbReference>